<dbReference type="Gene3D" id="2.60.40.10">
    <property type="entry name" value="Immunoglobulins"/>
    <property type="match status" value="2"/>
</dbReference>
<dbReference type="KEGG" id="tpx:Turpa_3919"/>
<name>I4BB96_TURPD</name>
<feature type="compositionally biased region" description="Basic and acidic residues" evidence="1">
    <location>
        <begin position="396"/>
        <end position="407"/>
    </location>
</feature>
<protein>
    <submittedName>
        <fullName evidence="3">FecR family protein</fullName>
    </submittedName>
</protein>
<feature type="domain" description="FecR protein" evidence="2">
    <location>
        <begin position="77"/>
        <end position="166"/>
    </location>
</feature>
<dbReference type="Proteomes" id="UP000006048">
    <property type="component" value="Chromosome"/>
</dbReference>
<proteinExistence type="predicted"/>
<feature type="region of interest" description="Disordered" evidence="1">
    <location>
        <begin position="396"/>
        <end position="415"/>
    </location>
</feature>
<sequence>MKLSRRDKVVTAILLILIALLSYLMHCHWRNRFGSRGEAKPVGEVEYKYHQVQRKYSDRMIWEDVESRSPIYAYDWVMTKDKSDARITLNNGMKVDMDPESMVEIDETRDGVGLTLRDGTIRADSRTAKGASITAADGTKIDLDKANAQITSDGNGLSVDVKEGSATVKNRDQKTTVAAGEIGNVSQKGVTKEKTSIVLKAPAVGAVLDDPAKPVEFSFNAPADAESCAILLNAPGKPRRTITVNGGSHSEKLSDGSYQWRVSCRTKGGVITSSGGAFRMRPQQSFALISPAPGQVVTANNAESLRLAWRSSGPVHVDVSQDSGFASLVQSNDSSGQSLNVKNLKPGKYYWRVYPAGNKSAALQSSFTVSDKGELLAESDAADAKMNAEKAAKKKAADEAAAKKQQSEKSSAAAKITARGASTLNLEPDAKSGRFSASWSPVNKNYRYRLRVASDERLTEDLKTQTVQGKGSASVALPEGEFFYRVDVLPANGTRPLASSTLKSVTVKRKRLPPPPKVKSVQAE</sequence>
<dbReference type="InterPro" id="IPR013783">
    <property type="entry name" value="Ig-like_fold"/>
</dbReference>
<gene>
    <name evidence="3" type="ordered locus">Turpa_3919</name>
</gene>
<organism evidence="3 4">
    <name type="scientific">Turneriella parva (strain ATCC BAA-1111 / DSM 21527 / NCTC 11395 / H)</name>
    <name type="common">Leptospira parva</name>
    <dbReference type="NCBI Taxonomy" id="869212"/>
    <lineage>
        <taxon>Bacteria</taxon>
        <taxon>Pseudomonadati</taxon>
        <taxon>Spirochaetota</taxon>
        <taxon>Spirochaetia</taxon>
        <taxon>Leptospirales</taxon>
        <taxon>Leptospiraceae</taxon>
        <taxon>Turneriella</taxon>
    </lineage>
</organism>
<dbReference type="Pfam" id="PF04773">
    <property type="entry name" value="FecR"/>
    <property type="match status" value="1"/>
</dbReference>
<evidence type="ECO:0000256" key="1">
    <source>
        <dbReference type="SAM" id="MobiDB-lite"/>
    </source>
</evidence>
<reference evidence="3 4" key="1">
    <citation type="submission" date="2012-06" db="EMBL/GenBank/DDBJ databases">
        <title>The complete chromosome of genome of Turneriella parva DSM 21527.</title>
        <authorList>
            <consortium name="US DOE Joint Genome Institute (JGI-PGF)"/>
            <person name="Lucas S."/>
            <person name="Han J."/>
            <person name="Lapidus A."/>
            <person name="Bruce D."/>
            <person name="Goodwin L."/>
            <person name="Pitluck S."/>
            <person name="Peters L."/>
            <person name="Kyrpides N."/>
            <person name="Mavromatis K."/>
            <person name="Ivanova N."/>
            <person name="Mikhailova N."/>
            <person name="Chertkov O."/>
            <person name="Detter J.C."/>
            <person name="Tapia R."/>
            <person name="Han C."/>
            <person name="Land M."/>
            <person name="Hauser L."/>
            <person name="Markowitz V."/>
            <person name="Cheng J.-F."/>
            <person name="Hugenholtz P."/>
            <person name="Woyke T."/>
            <person name="Wu D."/>
            <person name="Gronow S."/>
            <person name="Wellnitz S."/>
            <person name="Brambilla E."/>
            <person name="Klenk H.-P."/>
            <person name="Eisen J.A."/>
        </authorList>
    </citation>
    <scope>NUCLEOTIDE SEQUENCE [LARGE SCALE GENOMIC DNA]</scope>
    <source>
        <strain evidence="4">ATCC BAA-1111 / DSM 21527 / NCTC 11395 / H</strain>
    </source>
</reference>
<dbReference type="STRING" id="869212.Turpa_3919"/>
<evidence type="ECO:0000313" key="3">
    <source>
        <dbReference type="EMBL" id="AFM14553.1"/>
    </source>
</evidence>
<dbReference type="RefSeq" id="WP_014805030.1">
    <property type="nucleotide sequence ID" value="NC_018020.1"/>
</dbReference>
<evidence type="ECO:0000313" key="4">
    <source>
        <dbReference type="Proteomes" id="UP000006048"/>
    </source>
</evidence>
<dbReference type="AlphaFoldDB" id="I4BB96"/>
<dbReference type="OrthoDB" id="340531at2"/>
<dbReference type="EMBL" id="CP002959">
    <property type="protein sequence ID" value="AFM14553.1"/>
    <property type="molecule type" value="Genomic_DNA"/>
</dbReference>
<accession>I4BB96</accession>
<dbReference type="InterPro" id="IPR006860">
    <property type="entry name" value="FecR"/>
</dbReference>
<dbReference type="HOGENOM" id="CLU_519660_0_0_12"/>
<evidence type="ECO:0000259" key="2">
    <source>
        <dbReference type="Pfam" id="PF04773"/>
    </source>
</evidence>
<feature type="region of interest" description="Disordered" evidence="1">
    <location>
        <begin position="505"/>
        <end position="524"/>
    </location>
</feature>
<keyword evidence="4" id="KW-1185">Reference proteome</keyword>